<gene>
    <name evidence="1" type="ORF">S06H3_55584</name>
</gene>
<comment type="caution">
    <text evidence="1">The sequence shown here is derived from an EMBL/GenBank/DDBJ whole genome shotgun (WGS) entry which is preliminary data.</text>
</comment>
<proteinExistence type="predicted"/>
<dbReference type="AlphaFoldDB" id="X1PR61"/>
<protein>
    <recommendedName>
        <fullName evidence="2">Terminase large subunit gp17-like C-terminal domain-containing protein</fullName>
    </recommendedName>
</protein>
<evidence type="ECO:0008006" key="2">
    <source>
        <dbReference type="Google" id="ProtNLM"/>
    </source>
</evidence>
<organism evidence="1">
    <name type="scientific">marine sediment metagenome</name>
    <dbReference type="NCBI Taxonomy" id="412755"/>
    <lineage>
        <taxon>unclassified sequences</taxon>
        <taxon>metagenomes</taxon>
        <taxon>ecological metagenomes</taxon>
    </lineage>
</organism>
<reference evidence="1" key="1">
    <citation type="journal article" date="2014" name="Front. Microbiol.">
        <title>High frequency of phylogenetically diverse reductive dehalogenase-homologous genes in deep subseafloor sedimentary metagenomes.</title>
        <authorList>
            <person name="Kawai M."/>
            <person name="Futagami T."/>
            <person name="Toyoda A."/>
            <person name="Takaki Y."/>
            <person name="Nishi S."/>
            <person name="Hori S."/>
            <person name="Arai W."/>
            <person name="Tsubouchi T."/>
            <person name="Morono Y."/>
            <person name="Uchiyama I."/>
            <person name="Ito T."/>
            <person name="Fujiyama A."/>
            <person name="Inagaki F."/>
            <person name="Takami H."/>
        </authorList>
    </citation>
    <scope>NUCLEOTIDE SEQUENCE</scope>
    <source>
        <strain evidence="1">Expedition CK06-06</strain>
    </source>
</reference>
<dbReference type="Gene3D" id="3.30.420.240">
    <property type="match status" value="1"/>
</dbReference>
<name>X1PR61_9ZZZZ</name>
<dbReference type="EMBL" id="BARV01035644">
    <property type="protein sequence ID" value="GAI58333.1"/>
    <property type="molecule type" value="Genomic_DNA"/>
</dbReference>
<evidence type="ECO:0000313" key="1">
    <source>
        <dbReference type="EMBL" id="GAI58333.1"/>
    </source>
</evidence>
<sequence>TLDFQRKSVKYGVLMKDGVPSLSGDPLWPEYMDLEAIEKKRREVPEPVFMAEYMNMPIVSENPIFEHKYFGLYEPGMIRNAAGDKITLRDMMIVTALDPALSQRTGADRSALTTWGVVFEDKPKVFCLEAKQGHWLSPRIITELLASYEKFPGSTQLIEVDGIGLGVYQEYKERLDRERLNIKVLDVNTGRIDKGLRANAIVHLFQEGIVHFDHTDRNQQALMNQMVLFDFTKR</sequence>
<feature type="non-terminal residue" evidence="1">
    <location>
        <position position="234"/>
    </location>
</feature>
<accession>X1PR61</accession>
<feature type="non-terminal residue" evidence="1">
    <location>
        <position position="1"/>
    </location>
</feature>